<dbReference type="EMBL" id="BNBD01000004">
    <property type="protein sequence ID" value="GHF44735.1"/>
    <property type="molecule type" value="Genomic_DNA"/>
</dbReference>
<dbReference type="PANTHER" id="PTHR43537">
    <property type="entry name" value="TRANSCRIPTIONAL REGULATOR, GNTR FAMILY"/>
    <property type="match status" value="1"/>
</dbReference>
<dbReference type="SMART" id="SM00345">
    <property type="entry name" value="HTH_GNTR"/>
    <property type="match status" value="1"/>
</dbReference>
<feature type="domain" description="HTH gntR-type" evidence="5">
    <location>
        <begin position="10"/>
        <end position="77"/>
    </location>
</feature>
<name>A0A919B4D3_9ACTN</name>
<gene>
    <name evidence="6" type="ORF">GCM10010218_27770</name>
</gene>
<dbReference type="SUPFAM" id="SSF48008">
    <property type="entry name" value="GntR ligand-binding domain-like"/>
    <property type="match status" value="1"/>
</dbReference>
<organism evidence="6 7">
    <name type="scientific">Streptomyces mashuensis</name>
    <dbReference type="NCBI Taxonomy" id="33904"/>
    <lineage>
        <taxon>Bacteria</taxon>
        <taxon>Bacillati</taxon>
        <taxon>Actinomycetota</taxon>
        <taxon>Actinomycetes</taxon>
        <taxon>Kitasatosporales</taxon>
        <taxon>Streptomycetaceae</taxon>
        <taxon>Streptomyces</taxon>
    </lineage>
</organism>
<evidence type="ECO:0000256" key="2">
    <source>
        <dbReference type="ARBA" id="ARBA00023125"/>
    </source>
</evidence>
<dbReference type="InterPro" id="IPR008920">
    <property type="entry name" value="TF_FadR/GntR_C"/>
</dbReference>
<proteinExistence type="predicted"/>
<dbReference type="InterPro" id="IPR036388">
    <property type="entry name" value="WH-like_DNA-bd_sf"/>
</dbReference>
<dbReference type="SMART" id="SM00895">
    <property type="entry name" value="FCD"/>
    <property type="match status" value="1"/>
</dbReference>
<dbReference type="Gene3D" id="1.10.10.10">
    <property type="entry name" value="Winged helix-like DNA-binding domain superfamily/Winged helix DNA-binding domain"/>
    <property type="match status" value="1"/>
</dbReference>
<protein>
    <submittedName>
        <fullName evidence="6">GntR family transcriptional regulator</fullName>
    </submittedName>
</protein>
<dbReference type="AlphaFoldDB" id="A0A919B4D3"/>
<keyword evidence="1" id="KW-0805">Transcription regulation</keyword>
<reference evidence="6" key="2">
    <citation type="submission" date="2020-09" db="EMBL/GenBank/DDBJ databases">
        <authorList>
            <person name="Sun Q."/>
            <person name="Ohkuma M."/>
        </authorList>
    </citation>
    <scope>NUCLEOTIDE SEQUENCE</scope>
    <source>
        <strain evidence="6">JCM 4059</strain>
    </source>
</reference>
<dbReference type="RefSeq" id="WP_190129812.1">
    <property type="nucleotide sequence ID" value="NZ_BNBD01000004.1"/>
</dbReference>
<evidence type="ECO:0000256" key="4">
    <source>
        <dbReference type="SAM" id="MobiDB-lite"/>
    </source>
</evidence>
<feature type="region of interest" description="Disordered" evidence="4">
    <location>
        <begin position="234"/>
        <end position="268"/>
    </location>
</feature>
<dbReference type="Gene3D" id="1.20.120.530">
    <property type="entry name" value="GntR ligand-binding domain-like"/>
    <property type="match status" value="1"/>
</dbReference>
<evidence type="ECO:0000256" key="3">
    <source>
        <dbReference type="ARBA" id="ARBA00023163"/>
    </source>
</evidence>
<evidence type="ECO:0000259" key="5">
    <source>
        <dbReference type="PROSITE" id="PS50949"/>
    </source>
</evidence>
<accession>A0A919B4D3</accession>
<dbReference type="Pfam" id="PF07729">
    <property type="entry name" value="FCD"/>
    <property type="match status" value="1"/>
</dbReference>
<evidence type="ECO:0000313" key="7">
    <source>
        <dbReference type="Proteomes" id="UP000638313"/>
    </source>
</evidence>
<evidence type="ECO:0000256" key="1">
    <source>
        <dbReference type="ARBA" id="ARBA00023015"/>
    </source>
</evidence>
<keyword evidence="3" id="KW-0804">Transcription</keyword>
<reference evidence="6" key="1">
    <citation type="journal article" date="2014" name="Int. J. Syst. Evol. Microbiol.">
        <title>Complete genome sequence of Corynebacterium casei LMG S-19264T (=DSM 44701T), isolated from a smear-ripened cheese.</title>
        <authorList>
            <consortium name="US DOE Joint Genome Institute (JGI-PGF)"/>
            <person name="Walter F."/>
            <person name="Albersmeier A."/>
            <person name="Kalinowski J."/>
            <person name="Ruckert C."/>
        </authorList>
    </citation>
    <scope>NUCLEOTIDE SEQUENCE</scope>
    <source>
        <strain evidence="6">JCM 4059</strain>
    </source>
</reference>
<dbReference type="Pfam" id="PF00392">
    <property type="entry name" value="GntR"/>
    <property type="match status" value="1"/>
</dbReference>
<keyword evidence="2" id="KW-0238">DNA-binding</keyword>
<dbReference type="GO" id="GO:0003700">
    <property type="term" value="F:DNA-binding transcription factor activity"/>
    <property type="evidence" value="ECO:0007669"/>
    <property type="project" value="InterPro"/>
</dbReference>
<sequence length="268" mass="29372">MPGSEPVKRTTLRSQIAEALRDEMIAGRLPAGRQFTVKEIADQYGVSATPVREALLDLCSQGLLDVELHKSYRVREFSHADFTAMLEARSLIIDGVFRRSAARALYAATPEALASVRRRAEEAARAAMAGDLDILIGYDLRFWREMAGLVGNPYISAFLDRIRVQGWVFTVPLLRRLGDLRGRLWDRHVELVEAVASQDAERAQDIIEGYAAHTRRLVDTLCAARTTRTCAPAHAPAHAADAHAPTAPATPTAPGAPSPLAERNEARS</sequence>
<dbReference type="Proteomes" id="UP000638313">
    <property type="component" value="Unassembled WGS sequence"/>
</dbReference>
<comment type="caution">
    <text evidence="6">The sequence shown here is derived from an EMBL/GenBank/DDBJ whole genome shotgun (WGS) entry which is preliminary data.</text>
</comment>
<dbReference type="PROSITE" id="PS50949">
    <property type="entry name" value="HTH_GNTR"/>
    <property type="match status" value="1"/>
</dbReference>
<dbReference type="PANTHER" id="PTHR43537:SF45">
    <property type="entry name" value="GNTR FAMILY REGULATORY PROTEIN"/>
    <property type="match status" value="1"/>
</dbReference>
<evidence type="ECO:0000313" key="6">
    <source>
        <dbReference type="EMBL" id="GHF44735.1"/>
    </source>
</evidence>
<dbReference type="InterPro" id="IPR011711">
    <property type="entry name" value="GntR_C"/>
</dbReference>
<feature type="compositionally biased region" description="Low complexity" evidence="4">
    <location>
        <begin position="234"/>
        <end position="261"/>
    </location>
</feature>
<dbReference type="GO" id="GO:0003677">
    <property type="term" value="F:DNA binding"/>
    <property type="evidence" value="ECO:0007669"/>
    <property type="project" value="UniProtKB-KW"/>
</dbReference>
<dbReference type="SUPFAM" id="SSF46785">
    <property type="entry name" value="Winged helix' DNA-binding domain"/>
    <property type="match status" value="1"/>
</dbReference>
<keyword evidence="7" id="KW-1185">Reference proteome</keyword>
<dbReference type="InterPro" id="IPR000524">
    <property type="entry name" value="Tscrpt_reg_HTH_GntR"/>
</dbReference>
<dbReference type="InterPro" id="IPR036390">
    <property type="entry name" value="WH_DNA-bd_sf"/>
</dbReference>